<organism evidence="2 3">
    <name type="scientific">Selenihalanaerobacter shriftii</name>
    <dbReference type="NCBI Taxonomy" id="142842"/>
    <lineage>
        <taxon>Bacteria</taxon>
        <taxon>Bacillati</taxon>
        <taxon>Bacillota</taxon>
        <taxon>Clostridia</taxon>
        <taxon>Halanaerobiales</taxon>
        <taxon>Halobacteroidaceae</taxon>
        <taxon>Selenihalanaerobacter</taxon>
    </lineage>
</organism>
<dbReference type="Pfam" id="PF02811">
    <property type="entry name" value="PHP"/>
    <property type="match status" value="1"/>
</dbReference>
<dbReference type="InterPro" id="IPR004013">
    <property type="entry name" value="PHP_dom"/>
</dbReference>
<accession>A0A1T4KHL7</accession>
<dbReference type="EMBL" id="FUWM01000006">
    <property type="protein sequence ID" value="SJZ41875.1"/>
    <property type="molecule type" value="Genomic_DNA"/>
</dbReference>
<keyword evidence="3" id="KW-1185">Reference proteome</keyword>
<name>A0A1T4KHL7_9FIRM</name>
<dbReference type="Gene3D" id="3.20.20.140">
    <property type="entry name" value="Metal-dependent hydrolases"/>
    <property type="match status" value="1"/>
</dbReference>
<evidence type="ECO:0000259" key="1">
    <source>
        <dbReference type="SMART" id="SM00481"/>
    </source>
</evidence>
<proteinExistence type="predicted"/>
<dbReference type="STRING" id="142842.SAMN02745118_00781"/>
<dbReference type="InterPro" id="IPR016195">
    <property type="entry name" value="Pol/histidinol_Pase-like"/>
</dbReference>
<evidence type="ECO:0000313" key="3">
    <source>
        <dbReference type="Proteomes" id="UP000190625"/>
    </source>
</evidence>
<dbReference type="PANTHER" id="PTHR36928">
    <property type="entry name" value="PHOSPHATASE YCDX-RELATED"/>
    <property type="match status" value="1"/>
</dbReference>
<dbReference type="GO" id="GO:0042578">
    <property type="term" value="F:phosphoric ester hydrolase activity"/>
    <property type="evidence" value="ECO:0007669"/>
    <property type="project" value="TreeGrafter"/>
</dbReference>
<dbReference type="AlphaFoldDB" id="A0A1T4KHL7"/>
<dbReference type="SUPFAM" id="SSF89550">
    <property type="entry name" value="PHP domain-like"/>
    <property type="match status" value="1"/>
</dbReference>
<dbReference type="SMART" id="SM00481">
    <property type="entry name" value="POLIIIAc"/>
    <property type="match status" value="1"/>
</dbReference>
<dbReference type="CDD" id="cd07437">
    <property type="entry name" value="PHP_HisPPase_Ycdx_like"/>
    <property type="match status" value="1"/>
</dbReference>
<dbReference type="GO" id="GO:0008270">
    <property type="term" value="F:zinc ion binding"/>
    <property type="evidence" value="ECO:0007669"/>
    <property type="project" value="TreeGrafter"/>
</dbReference>
<dbReference type="InterPro" id="IPR003141">
    <property type="entry name" value="Pol/His_phosphatase_N"/>
</dbReference>
<gene>
    <name evidence="2" type="ORF">SAMN02745118_00781</name>
</gene>
<reference evidence="3" key="1">
    <citation type="submission" date="2017-02" db="EMBL/GenBank/DDBJ databases">
        <authorList>
            <person name="Varghese N."/>
            <person name="Submissions S."/>
        </authorList>
    </citation>
    <scope>NUCLEOTIDE SEQUENCE [LARGE SCALE GENOMIC DNA]</scope>
    <source>
        <strain evidence="3">ATCC BAA-73</strain>
    </source>
</reference>
<sequence>MEIIADLHTHTIACGHAYSTLEEMAAGAKENGIQVLGTTDHGPCMPGAGHPYYFYNLKILPDEIEGVRVLKGVETNITDIYGTLDLPSDALERLDIVLAGMHLLTGYDGGSKLENTKAMIGAIQNPLVDIIVHPGNPQFIVDVQEVIKEALEHDVVLEINNSSFRKSRKGSYENCLEIAAQAKKVGLKVVINSDAHFSKDVGRVDKAIELAQKSGLNENDILNTSLKKVNTFIKRKLKIKEGLID</sequence>
<dbReference type="GO" id="GO:0005829">
    <property type="term" value="C:cytosol"/>
    <property type="evidence" value="ECO:0007669"/>
    <property type="project" value="TreeGrafter"/>
</dbReference>
<dbReference type="OrthoDB" id="9808747at2"/>
<feature type="domain" description="Polymerase/histidinol phosphatase N-terminal" evidence="1">
    <location>
        <begin position="5"/>
        <end position="79"/>
    </location>
</feature>
<dbReference type="NCBIfam" id="NF006702">
    <property type="entry name" value="PRK09248.1"/>
    <property type="match status" value="1"/>
</dbReference>
<dbReference type="RefSeq" id="WP_078809276.1">
    <property type="nucleotide sequence ID" value="NZ_FUWM01000006.1"/>
</dbReference>
<dbReference type="InterPro" id="IPR050243">
    <property type="entry name" value="PHP_phosphatase"/>
</dbReference>
<dbReference type="PANTHER" id="PTHR36928:SF1">
    <property type="entry name" value="PHOSPHATASE YCDX-RELATED"/>
    <property type="match status" value="1"/>
</dbReference>
<dbReference type="Proteomes" id="UP000190625">
    <property type="component" value="Unassembled WGS sequence"/>
</dbReference>
<evidence type="ECO:0000313" key="2">
    <source>
        <dbReference type="EMBL" id="SJZ41875.1"/>
    </source>
</evidence>
<keyword evidence="2" id="KW-0378">Hydrolase</keyword>
<protein>
    <submittedName>
        <fullName evidence="2">Putative hydrolase</fullName>
    </submittedName>
</protein>